<reference evidence="7 8" key="1">
    <citation type="submission" date="2018-03" db="EMBL/GenBank/DDBJ databases">
        <title>Draft genome sequence of Rohu Carp (Labeo rohita).</title>
        <authorList>
            <person name="Das P."/>
            <person name="Kushwaha B."/>
            <person name="Joshi C.G."/>
            <person name="Kumar D."/>
            <person name="Nagpure N.S."/>
            <person name="Sahoo L."/>
            <person name="Das S.P."/>
            <person name="Bit A."/>
            <person name="Patnaik S."/>
            <person name="Meher P.K."/>
            <person name="Jayasankar P."/>
            <person name="Koringa P.G."/>
            <person name="Patel N.V."/>
            <person name="Hinsu A.T."/>
            <person name="Kumar R."/>
            <person name="Pandey M."/>
            <person name="Agarwal S."/>
            <person name="Srivastava S."/>
            <person name="Singh M."/>
            <person name="Iquebal M.A."/>
            <person name="Jaiswal S."/>
            <person name="Angadi U.B."/>
            <person name="Kumar N."/>
            <person name="Raza M."/>
            <person name="Shah T.M."/>
            <person name="Rai A."/>
            <person name="Jena J.K."/>
        </authorList>
    </citation>
    <scope>NUCLEOTIDE SEQUENCE [LARGE SCALE GENOMIC DNA]</scope>
    <source>
        <strain evidence="7">DASCIFA01</strain>
        <tissue evidence="7">Testis</tissue>
    </source>
</reference>
<evidence type="ECO:0000256" key="3">
    <source>
        <dbReference type="ARBA" id="ARBA00022692"/>
    </source>
</evidence>
<name>A0A498L8U2_LABRO</name>
<feature type="transmembrane region" description="Helical" evidence="6">
    <location>
        <begin position="80"/>
        <end position="103"/>
    </location>
</feature>
<feature type="transmembrane region" description="Helical" evidence="6">
    <location>
        <begin position="167"/>
        <end position="188"/>
    </location>
</feature>
<evidence type="ECO:0000256" key="5">
    <source>
        <dbReference type="ARBA" id="ARBA00023136"/>
    </source>
</evidence>
<evidence type="ECO:0000256" key="2">
    <source>
        <dbReference type="ARBA" id="ARBA00009565"/>
    </source>
</evidence>
<dbReference type="PANTHER" id="PTHR23320:SF128">
    <property type="entry name" value="MEMBRANE-SPANNING 4-DOMAINS SUBFAMILY A MEMBER 4A"/>
    <property type="match status" value="1"/>
</dbReference>
<dbReference type="GO" id="GO:0016020">
    <property type="term" value="C:membrane"/>
    <property type="evidence" value="ECO:0007669"/>
    <property type="project" value="UniProtKB-SubCell"/>
</dbReference>
<keyword evidence="4 6" id="KW-1133">Transmembrane helix</keyword>
<comment type="similarity">
    <text evidence="2">Belongs to the MS4A family.</text>
</comment>
<feature type="transmembrane region" description="Helical" evidence="6">
    <location>
        <begin position="115"/>
        <end position="140"/>
    </location>
</feature>
<protein>
    <submittedName>
        <fullName evidence="7">Membrane-spanning 4-domains subfamily A member 4A-like protein</fullName>
    </submittedName>
</protein>
<dbReference type="EMBL" id="QBIY01013429">
    <property type="protein sequence ID" value="RXN04811.1"/>
    <property type="molecule type" value="Genomic_DNA"/>
</dbReference>
<dbReference type="Proteomes" id="UP000290572">
    <property type="component" value="Unassembled WGS sequence"/>
</dbReference>
<keyword evidence="5 6" id="KW-0472">Membrane</keyword>
<comment type="subcellular location">
    <subcellularLocation>
        <location evidence="1">Membrane</location>
        <topology evidence="1">Multi-pass membrane protein</topology>
    </subcellularLocation>
</comment>
<sequence>MSGITIFSLGVFLTINVDFPNIVVISGLTYWGSLIYIAAGSLSVAAQNKRHLRLIVQIMSGITIFSLGVFLTINVEFPNIVVISGLTYWGSLIYIAAGSLSVAAQNKRHLRLGPILRPAGIILLFTISQFIISICVSALACKATCNIQSTVVKVALNQVKASLGMNVFSATTATIAILLMGLDFFNPLPPYHCSYHYYGDDDCVISKGFVLGIIILLLVFSSLQFIISICIAAFACKATSNNNSTVVSVELNQSLVY</sequence>
<evidence type="ECO:0000313" key="7">
    <source>
        <dbReference type="EMBL" id="RXN04811.1"/>
    </source>
</evidence>
<dbReference type="AlphaFoldDB" id="A0A498L8U2"/>
<dbReference type="Pfam" id="PF04103">
    <property type="entry name" value="CD20"/>
    <property type="match status" value="2"/>
</dbReference>
<feature type="transmembrane region" description="Helical" evidence="6">
    <location>
        <begin position="22"/>
        <end position="42"/>
    </location>
</feature>
<dbReference type="InterPro" id="IPR030417">
    <property type="entry name" value="MS4A"/>
</dbReference>
<dbReference type="STRING" id="84645.A0A498L8U2"/>
<evidence type="ECO:0000313" key="8">
    <source>
        <dbReference type="Proteomes" id="UP000290572"/>
    </source>
</evidence>
<dbReference type="PANTHER" id="PTHR23320">
    <property type="entry name" value="MEMBRANE-SPANNING 4-DOMAINS SUBFAMILY A MS4A -RELATED"/>
    <property type="match status" value="1"/>
</dbReference>
<evidence type="ECO:0000256" key="4">
    <source>
        <dbReference type="ARBA" id="ARBA00022989"/>
    </source>
</evidence>
<organism evidence="7 8">
    <name type="scientific">Labeo rohita</name>
    <name type="common">Indian major carp</name>
    <name type="synonym">Cyprinus rohita</name>
    <dbReference type="NCBI Taxonomy" id="84645"/>
    <lineage>
        <taxon>Eukaryota</taxon>
        <taxon>Metazoa</taxon>
        <taxon>Chordata</taxon>
        <taxon>Craniata</taxon>
        <taxon>Vertebrata</taxon>
        <taxon>Euteleostomi</taxon>
        <taxon>Actinopterygii</taxon>
        <taxon>Neopterygii</taxon>
        <taxon>Teleostei</taxon>
        <taxon>Ostariophysi</taxon>
        <taxon>Cypriniformes</taxon>
        <taxon>Cyprinidae</taxon>
        <taxon>Labeoninae</taxon>
        <taxon>Labeonini</taxon>
        <taxon>Labeo</taxon>
    </lineage>
</organism>
<gene>
    <name evidence="7" type="ORF">ROHU_033794</name>
</gene>
<comment type="caution">
    <text evidence="7">The sequence shown here is derived from an EMBL/GenBank/DDBJ whole genome shotgun (WGS) entry which is preliminary data.</text>
</comment>
<evidence type="ECO:0000256" key="1">
    <source>
        <dbReference type="ARBA" id="ARBA00004141"/>
    </source>
</evidence>
<keyword evidence="8" id="KW-1185">Reference proteome</keyword>
<feature type="transmembrane region" description="Helical" evidence="6">
    <location>
        <begin position="209"/>
        <end position="235"/>
    </location>
</feature>
<evidence type="ECO:0000256" key="6">
    <source>
        <dbReference type="SAM" id="Phobius"/>
    </source>
</evidence>
<accession>A0A498L8U2</accession>
<dbReference type="InterPro" id="IPR007237">
    <property type="entry name" value="CD20-like"/>
</dbReference>
<feature type="transmembrane region" description="Helical" evidence="6">
    <location>
        <begin position="54"/>
        <end position="74"/>
    </location>
</feature>
<keyword evidence="3 6" id="KW-0812">Transmembrane</keyword>
<proteinExistence type="inferred from homology"/>